<evidence type="ECO:0000313" key="9">
    <source>
        <dbReference type="Proteomes" id="UP000092461"/>
    </source>
</evidence>
<feature type="compositionally biased region" description="Basic and acidic residues" evidence="4">
    <location>
        <begin position="29"/>
        <end position="47"/>
    </location>
</feature>
<feature type="domain" description="LRRCT" evidence="7">
    <location>
        <begin position="386"/>
        <end position="440"/>
    </location>
</feature>
<dbReference type="PRINTS" id="PR00019">
    <property type="entry name" value="LEURICHRPT"/>
</dbReference>
<proteinExistence type="predicted"/>
<dbReference type="InterPro" id="IPR000483">
    <property type="entry name" value="Cys-rich_flank_reg_C"/>
</dbReference>
<dbReference type="SUPFAM" id="SSF52058">
    <property type="entry name" value="L domain-like"/>
    <property type="match status" value="1"/>
</dbReference>
<evidence type="ECO:0000256" key="2">
    <source>
        <dbReference type="ARBA" id="ARBA00022729"/>
    </source>
</evidence>
<keyword evidence="5" id="KW-0472">Membrane</keyword>
<dbReference type="Gene3D" id="3.80.10.10">
    <property type="entry name" value="Ribonuclease Inhibitor"/>
    <property type="match status" value="3"/>
</dbReference>
<organism evidence="8 9">
    <name type="scientific">Lutzomyia longipalpis</name>
    <name type="common">Sand fly</name>
    <dbReference type="NCBI Taxonomy" id="7200"/>
    <lineage>
        <taxon>Eukaryota</taxon>
        <taxon>Metazoa</taxon>
        <taxon>Ecdysozoa</taxon>
        <taxon>Arthropoda</taxon>
        <taxon>Hexapoda</taxon>
        <taxon>Insecta</taxon>
        <taxon>Pterygota</taxon>
        <taxon>Neoptera</taxon>
        <taxon>Endopterygota</taxon>
        <taxon>Diptera</taxon>
        <taxon>Nematocera</taxon>
        <taxon>Psychodoidea</taxon>
        <taxon>Psychodidae</taxon>
        <taxon>Lutzomyia</taxon>
        <taxon>Lutzomyia</taxon>
    </lineage>
</organism>
<dbReference type="InterPro" id="IPR050333">
    <property type="entry name" value="SLRP"/>
</dbReference>
<dbReference type="SMART" id="SM00082">
    <property type="entry name" value="LRRCT"/>
    <property type="match status" value="1"/>
</dbReference>
<dbReference type="InterPro" id="IPR032675">
    <property type="entry name" value="LRR_dom_sf"/>
</dbReference>
<feature type="region of interest" description="Disordered" evidence="4">
    <location>
        <begin position="23"/>
        <end position="50"/>
    </location>
</feature>
<dbReference type="Proteomes" id="UP000092461">
    <property type="component" value="Unassembled WGS sequence"/>
</dbReference>
<name>A0A1B0GJL0_LUTLO</name>
<evidence type="ECO:0000256" key="3">
    <source>
        <dbReference type="ARBA" id="ARBA00022737"/>
    </source>
</evidence>
<feature type="chain" id="PRO_5008408374" description="LRRCT domain-containing protein" evidence="6">
    <location>
        <begin position="23"/>
        <end position="506"/>
    </location>
</feature>
<accession>A0A1B0GJL0</accession>
<dbReference type="SMART" id="SM00369">
    <property type="entry name" value="LRR_TYP"/>
    <property type="match status" value="8"/>
</dbReference>
<keyword evidence="5" id="KW-0812">Transmembrane</keyword>
<dbReference type="PANTHER" id="PTHR45712:SF22">
    <property type="entry name" value="INSULIN-LIKE GROWTH FACTOR-BINDING PROTEIN COMPLEX ACID LABILE SUBUNIT"/>
    <property type="match status" value="1"/>
</dbReference>
<evidence type="ECO:0000256" key="5">
    <source>
        <dbReference type="SAM" id="Phobius"/>
    </source>
</evidence>
<dbReference type="AlphaFoldDB" id="A0A1B0GJL0"/>
<dbReference type="Pfam" id="PF13855">
    <property type="entry name" value="LRR_8"/>
    <property type="match status" value="3"/>
</dbReference>
<dbReference type="Pfam" id="PF00560">
    <property type="entry name" value="LRR_1"/>
    <property type="match status" value="1"/>
</dbReference>
<evidence type="ECO:0000256" key="6">
    <source>
        <dbReference type="SAM" id="SignalP"/>
    </source>
</evidence>
<protein>
    <recommendedName>
        <fullName evidence="7">LRRCT domain-containing protein</fullName>
    </recommendedName>
</protein>
<keyword evidence="1" id="KW-0433">Leucine-rich repeat</keyword>
<feature type="signal peptide" evidence="6">
    <location>
        <begin position="1"/>
        <end position="22"/>
    </location>
</feature>
<evidence type="ECO:0000256" key="1">
    <source>
        <dbReference type="ARBA" id="ARBA00022614"/>
    </source>
</evidence>
<dbReference type="PANTHER" id="PTHR45712">
    <property type="entry name" value="AGAP008170-PA"/>
    <property type="match status" value="1"/>
</dbReference>
<sequence>MRIHSATVLVILLAVSAFGAESNNTTAETTKETTKEPTKESEKEPPKDSSVICSSCICDDKAKLLDCSERSFRDMLNEDDWKPLNKSFTLRTVHFTRNDLTKIPAFPELPIEELDLSHNEISTIEKKAFKELRSLIYLDLSHNRLDSNAIHPDVFEGHYDPDEYEPLNKLRTLKLNDNNIHTLRSENFEHLPHLRELSLAGNPFQVIDSSSEMAITSVRYLEVLDLSRMEISKIPTHLFHSPRGLKTLNLTDNLMSEIPDALLFAKNLETLYLDNNLMTRLGTNHSKFAIMPTIKFLSVSYMPVLERIEHGAFSGLTGLKTLQMSMNPKLSFIHADALSMKGSEDPSREEWPDLTHLYLHNNNLTTLDMMTLANWEHLEVLDIRNNPWLCDCSNQWMIDRLLGKLHGDTERLLEDVVCEHPSEMRGTKMVDLENQQLRCVDKYGNHPEQDGVILMGMLIGILLAIPISLMIILVYRRGCFGLLGPRGPADYSRAFYKRASQDDMYF</sequence>
<dbReference type="VEuPathDB" id="VectorBase:LLOJ006637"/>
<dbReference type="GO" id="GO:0071944">
    <property type="term" value="C:cell periphery"/>
    <property type="evidence" value="ECO:0007669"/>
    <property type="project" value="UniProtKB-ARBA"/>
</dbReference>
<evidence type="ECO:0000313" key="8">
    <source>
        <dbReference type="EnsemblMetazoa" id="LLOJ006637-PA"/>
    </source>
</evidence>
<dbReference type="InterPro" id="IPR003591">
    <property type="entry name" value="Leu-rich_rpt_typical-subtyp"/>
</dbReference>
<dbReference type="InterPro" id="IPR001611">
    <property type="entry name" value="Leu-rich_rpt"/>
</dbReference>
<keyword evidence="3" id="KW-0677">Repeat</keyword>
<feature type="transmembrane region" description="Helical" evidence="5">
    <location>
        <begin position="452"/>
        <end position="475"/>
    </location>
</feature>
<dbReference type="VEuPathDB" id="VectorBase:LLONM1_004464"/>
<dbReference type="PROSITE" id="PS51450">
    <property type="entry name" value="LRR"/>
    <property type="match status" value="2"/>
</dbReference>
<reference evidence="8" key="1">
    <citation type="submission" date="2020-05" db="UniProtKB">
        <authorList>
            <consortium name="EnsemblMetazoa"/>
        </authorList>
    </citation>
    <scope>IDENTIFICATION</scope>
    <source>
        <strain evidence="8">Jacobina</strain>
    </source>
</reference>
<evidence type="ECO:0000256" key="4">
    <source>
        <dbReference type="SAM" id="MobiDB-lite"/>
    </source>
</evidence>
<keyword evidence="9" id="KW-1185">Reference proteome</keyword>
<keyword evidence="2 6" id="KW-0732">Signal</keyword>
<dbReference type="EMBL" id="AJWK01021911">
    <property type="status" value="NOT_ANNOTATED_CDS"/>
    <property type="molecule type" value="Genomic_DNA"/>
</dbReference>
<dbReference type="EnsemblMetazoa" id="LLOJ006637-RA">
    <property type="protein sequence ID" value="LLOJ006637-PA"/>
    <property type="gene ID" value="LLOJ006637"/>
</dbReference>
<keyword evidence="5" id="KW-1133">Transmembrane helix</keyword>
<evidence type="ECO:0000259" key="7">
    <source>
        <dbReference type="SMART" id="SM00082"/>
    </source>
</evidence>